<name>A0A8H7XPM4_PSICU</name>
<dbReference type="Gene3D" id="3.80.10.10">
    <property type="entry name" value="Ribonuclease Inhibitor"/>
    <property type="match status" value="1"/>
</dbReference>
<dbReference type="AlphaFoldDB" id="A0A8H7XPM4"/>
<dbReference type="OrthoDB" id="2745898at2759"/>
<evidence type="ECO:0000313" key="1">
    <source>
        <dbReference type="EMBL" id="KAG5163395.1"/>
    </source>
</evidence>
<dbReference type="EMBL" id="JAFIQS010000015">
    <property type="protein sequence ID" value="KAG5163395.1"/>
    <property type="molecule type" value="Genomic_DNA"/>
</dbReference>
<gene>
    <name evidence="1" type="ORF">JR316_011742</name>
</gene>
<reference evidence="1" key="1">
    <citation type="submission" date="2021-02" db="EMBL/GenBank/DDBJ databases">
        <title>Psilocybe cubensis genome.</title>
        <authorList>
            <person name="Mckernan K.J."/>
            <person name="Crawford S."/>
            <person name="Trippe A."/>
            <person name="Kane L.T."/>
            <person name="Mclaughlin S."/>
        </authorList>
    </citation>
    <scope>NUCLEOTIDE SEQUENCE [LARGE SCALE GENOMIC DNA]</scope>
    <source>
        <strain evidence="1">MGC-MH-2018</strain>
    </source>
</reference>
<organism evidence="1">
    <name type="scientific">Psilocybe cubensis</name>
    <name type="common">Psychedelic mushroom</name>
    <name type="synonym">Stropharia cubensis</name>
    <dbReference type="NCBI Taxonomy" id="181762"/>
    <lineage>
        <taxon>Eukaryota</taxon>
        <taxon>Fungi</taxon>
        <taxon>Dikarya</taxon>
        <taxon>Basidiomycota</taxon>
        <taxon>Agaricomycotina</taxon>
        <taxon>Agaricomycetes</taxon>
        <taxon>Agaricomycetidae</taxon>
        <taxon>Agaricales</taxon>
        <taxon>Agaricineae</taxon>
        <taxon>Strophariaceae</taxon>
        <taxon>Psilocybe</taxon>
    </lineage>
</organism>
<protein>
    <submittedName>
        <fullName evidence="1">Uncharacterized protein</fullName>
    </submittedName>
</protein>
<sequence length="442" mass="50273">MPQLPQELIDQIIDCLAANSKIRGSWLGEDLLHCSHTNRSFRHRCLFYLFSSICISGKDLEAKISKIKTLLEIIEEKPIIATYIDELNLASEDMGGPNLAYGPKFYSTLLREPIFATMMEKISPIRHLVVKNNNGKVYSPSKERIDPIPVLDRLLLPVSTYITSLYLQALDNVPLKVLASFPNLNSLDLLNVGLTRINDPMPQSPPTIRHFGYQHCRFSQIGICKIFGLSHMNISQLKSLTIYAIPIINEHENEVDSLFTYGLSTIEELRLFTMDGELMAKGYPSITSYENWFNLRFLHCDIPFKSYLDLDLPLNMLSSIHSGSLDHLEIVVKLQSLRGRQDQCSPEIILNCDWSLLCSQVLRIMDCAGSKFDLQLSFYAVLPITPQEVARHQALFRKRCHSTLSILSRREHFQALVDSPHIKCRMTEAQTIVSCAYAPFPL</sequence>
<comment type="caution">
    <text evidence="1">The sequence shown here is derived from an EMBL/GenBank/DDBJ whole genome shotgun (WGS) entry which is preliminary data.</text>
</comment>
<proteinExistence type="predicted"/>
<dbReference type="InterPro" id="IPR032675">
    <property type="entry name" value="LRR_dom_sf"/>
</dbReference>
<accession>A0A8H7XPM4</accession>